<accession>D3B7J1</accession>
<dbReference type="RefSeq" id="XP_020434851.1">
    <property type="nucleotide sequence ID" value="XM_020575331.1"/>
</dbReference>
<comment type="caution">
    <text evidence="1">The sequence shown here is derived from an EMBL/GenBank/DDBJ whole genome shotgun (WGS) entry which is preliminary data.</text>
</comment>
<dbReference type="GeneID" id="31359916"/>
<dbReference type="AlphaFoldDB" id="D3B7J1"/>
<dbReference type="Proteomes" id="UP000001396">
    <property type="component" value="Unassembled WGS sequence"/>
</dbReference>
<gene>
    <name evidence="1" type="ORF">PPL_04429</name>
</gene>
<evidence type="ECO:0000313" key="2">
    <source>
        <dbReference type="Proteomes" id="UP000001396"/>
    </source>
</evidence>
<organism evidence="1 2">
    <name type="scientific">Heterostelium pallidum (strain ATCC 26659 / Pp 5 / PN500)</name>
    <name type="common">Cellular slime mold</name>
    <name type="synonym">Polysphondylium pallidum</name>
    <dbReference type="NCBI Taxonomy" id="670386"/>
    <lineage>
        <taxon>Eukaryota</taxon>
        <taxon>Amoebozoa</taxon>
        <taxon>Evosea</taxon>
        <taxon>Eumycetozoa</taxon>
        <taxon>Dictyostelia</taxon>
        <taxon>Acytosteliales</taxon>
        <taxon>Acytosteliaceae</taxon>
        <taxon>Heterostelium</taxon>
    </lineage>
</organism>
<sequence>MIRAGDVDWSITHQHDSHKQLRDICHDHPTGLATIIFLAFPSVVFNKLPYKLRDEMSTLRNLDGMKSDLIHELLTIREEMFHVTHRPCFCSEEKDQTCNPHSNHGCGTNNTHSCGTTNSNNNNDNNNNNNNNRN</sequence>
<dbReference type="InParanoid" id="D3B7J1"/>
<keyword evidence="2" id="KW-1185">Reference proteome</keyword>
<protein>
    <submittedName>
        <fullName evidence="1">Uncharacterized protein</fullName>
    </submittedName>
</protein>
<reference evidence="1 2" key="1">
    <citation type="journal article" date="2011" name="Genome Res.">
        <title>Phylogeny-wide analysis of social amoeba genomes highlights ancient origins for complex intercellular communication.</title>
        <authorList>
            <person name="Heidel A.J."/>
            <person name="Lawal H.M."/>
            <person name="Felder M."/>
            <person name="Schilde C."/>
            <person name="Helps N.R."/>
            <person name="Tunggal B."/>
            <person name="Rivero F."/>
            <person name="John U."/>
            <person name="Schleicher M."/>
            <person name="Eichinger L."/>
            <person name="Platzer M."/>
            <person name="Noegel A.A."/>
            <person name="Schaap P."/>
            <person name="Gloeckner G."/>
        </authorList>
    </citation>
    <scope>NUCLEOTIDE SEQUENCE [LARGE SCALE GENOMIC DNA]</scope>
    <source>
        <strain evidence="2">ATCC 26659 / Pp 5 / PN500</strain>
    </source>
</reference>
<dbReference type="EMBL" id="ADBJ01000018">
    <property type="protein sequence ID" value="EFA82734.1"/>
    <property type="molecule type" value="Genomic_DNA"/>
</dbReference>
<evidence type="ECO:0000313" key="1">
    <source>
        <dbReference type="EMBL" id="EFA82734.1"/>
    </source>
</evidence>
<proteinExistence type="predicted"/>
<name>D3B7J1_HETP5</name>